<reference evidence="2 3" key="1">
    <citation type="submission" date="2015-05" db="EMBL/GenBank/DDBJ databases">
        <title>Distinctive expansion of gene families associated with plant cell wall degradation and secondary metabolism in the genomes of grapevine trunk pathogens.</title>
        <authorList>
            <person name="Lawrence D.P."/>
            <person name="Travadon R."/>
            <person name="Rolshausen P.E."/>
            <person name="Baumgartner K."/>
        </authorList>
    </citation>
    <scope>NUCLEOTIDE SEQUENCE [LARGE SCALE GENOMIC DNA]</scope>
    <source>
        <strain evidence="2">UCRPC4</strain>
    </source>
</reference>
<dbReference type="PANTHER" id="PTHR38111:SF6">
    <property type="entry name" value="FINGER DOMAIN PROTEIN, PUTATIVE (AFU_ORTHOLOGUE AFUA_8G01940)-RELATED"/>
    <property type="match status" value="1"/>
</dbReference>
<dbReference type="InterPro" id="IPR053178">
    <property type="entry name" value="Osmoadaptation_assoc"/>
</dbReference>
<evidence type="ECO:0000256" key="1">
    <source>
        <dbReference type="SAM" id="MobiDB-lite"/>
    </source>
</evidence>
<dbReference type="EMBL" id="LCWF01000068">
    <property type="protein sequence ID" value="KKY23425.1"/>
    <property type="molecule type" value="Genomic_DNA"/>
</dbReference>
<dbReference type="AlphaFoldDB" id="A0A0G2H3T9"/>
<dbReference type="PANTHER" id="PTHR38111">
    <property type="entry name" value="ZN(2)-C6 FUNGAL-TYPE DOMAIN-CONTAINING PROTEIN-RELATED"/>
    <property type="match status" value="1"/>
</dbReference>
<gene>
    <name evidence="2" type="ORF">UCRPC4_g02940</name>
</gene>
<feature type="region of interest" description="Disordered" evidence="1">
    <location>
        <begin position="209"/>
        <end position="248"/>
    </location>
</feature>
<sequence length="360" mass="40367">MFHSTKTNGWVRHAGGVSALIRARGPALAVASTFDRLMFMAYRHALVIHAFEANTECFLTEPAWADTVKQIEEEIADGTAFNALAAAMMEEMAKFPGAIAKARDLPSVAEQAMFPAAAKLRDELKLRIIKHRETYKRLYAQITIDLKSRNQNPRTKAAADPNEILFPNQFEFDNMSVASIHSGYWTCLTMLNVTLIEILRAEVLAKTTAQKTSTTNHADPDMTDFSGSKAYPSPPRPLSQNQMERQLDEKQLETDEQCVLDPSTLRLENIQNATNSCKAVDYMSTSQFQGPFLITFALRVSLLAFPGERERAWVRDQLRKLGRKFGMAGDIEDEDALRRVYEDILSQKQLAGSETPLSDI</sequence>
<name>A0A0G2H3T9_PHACM</name>
<accession>A0A0G2H3T9</accession>
<dbReference type="Proteomes" id="UP000053317">
    <property type="component" value="Unassembled WGS sequence"/>
</dbReference>
<reference evidence="2 3" key="2">
    <citation type="submission" date="2015-05" db="EMBL/GenBank/DDBJ databases">
        <authorList>
            <person name="Morales-Cruz A."/>
            <person name="Amrine K.C."/>
            <person name="Cantu D."/>
        </authorList>
    </citation>
    <scope>NUCLEOTIDE SEQUENCE [LARGE SCALE GENOMIC DNA]</scope>
    <source>
        <strain evidence="2">UCRPC4</strain>
    </source>
</reference>
<organism evidence="2 3">
    <name type="scientific">Phaeomoniella chlamydospora</name>
    <name type="common">Phaeoacremonium chlamydosporum</name>
    <dbReference type="NCBI Taxonomy" id="158046"/>
    <lineage>
        <taxon>Eukaryota</taxon>
        <taxon>Fungi</taxon>
        <taxon>Dikarya</taxon>
        <taxon>Ascomycota</taxon>
        <taxon>Pezizomycotina</taxon>
        <taxon>Eurotiomycetes</taxon>
        <taxon>Chaetothyriomycetidae</taxon>
        <taxon>Phaeomoniellales</taxon>
        <taxon>Phaeomoniellaceae</taxon>
        <taxon>Phaeomoniella</taxon>
    </lineage>
</organism>
<dbReference type="OrthoDB" id="5126878at2759"/>
<evidence type="ECO:0000313" key="2">
    <source>
        <dbReference type="EMBL" id="KKY23425.1"/>
    </source>
</evidence>
<proteinExistence type="predicted"/>
<comment type="caution">
    <text evidence="2">The sequence shown here is derived from an EMBL/GenBank/DDBJ whole genome shotgun (WGS) entry which is preliminary data.</text>
</comment>
<keyword evidence="3" id="KW-1185">Reference proteome</keyword>
<evidence type="ECO:0000313" key="3">
    <source>
        <dbReference type="Proteomes" id="UP000053317"/>
    </source>
</evidence>
<protein>
    <submittedName>
        <fullName evidence="2">Putative c6 zinc finger domain protein</fullName>
    </submittedName>
</protein>